<dbReference type="EC" id="4.2.1.3" evidence="5"/>
<dbReference type="Gene3D" id="3.20.19.10">
    <property type="entry name" value="Aconitase, domain 4"/>
    <property type="match status" value="1"/>
</dbReference>
<dbReference type="Gene3D" id="3.30.499.10">
    <property type="entry name" value="Aconitase, domain 3"/>
    <property type="match status" value="2"/>
</dbReference>
<dbReference type="Pfam" id="PF00694">
    <property type="entry name" value="Aconitase_C"/>
    <property type="match status" value="1"/>
</dbReference>
<dbReference type="Pfam" id="PF00330">
    <property type="entry name" value="Aconitase"/>
    <property type="match status" value="1"/>
</dbReference>
<dbReference type="InterPro" id="IPR001030">
    <property type="entry name" value="Acoase/IPM_deHydtase_lsu_aba"/>
</dbReference>
<keyword evidence="12 18" id="KW-0456">Lyase</keyword>
<dbReference type="GO" id="GO:0006099">
    <property type="term" value="P:tricarboxylic acid cycle"/>
    <property type="evidence" value="ECO:0007669"/>
    <property type="project" value="UniProtKB-UniPathway"/>
</dbReference>
<dbReference type="NCBIfam" id="NF009520">
    <property type="entry name" value="PRK12881.1"/>
    <property type="match status" value="1"/>
</dbReference>
<reference evidence="19" key="1">
    <citation type="submission" date="2018-07" db="EMBL/GenBank/DDBJ databases">
        <authorList>
            <person name="Kim H."/>
        </authorList>
    </citation>
    <scope>NUCLEOTIDE SEQUENCE [LARGE SCALE GENOMIC DNA]</scope>
    <source>
        <strain evidence="19">F02</strain>
    </source>
</reference>
<dbReference type="OrthoDB" id="9764318at2"/>
<keyword evidence="11 16" id="KW-0472">Membrane</keyword>
<sequence length="1258" mass="135154">MPHNLHHTLKTFTAGNGTTAQFYSLPALEAIGMAKISRLPVSIRIVLESVLRNYDGKKITAEHIQQLAHWQPNAARVDEIPFVVSRVVLQDFTGVPLLADLAAMRNEAEKMNHNPKIIEPLVPVDLVVDHSVMVDQYASPTALRHNMELEFERNNERYQFMKWGMQAFDTFKVVPPGIGIVHQVNLEYLFRGVHVKNGVYYPDTLVGTDSHTTMINGVGVVGWGVGGIEAEAAMLGQPVYFLTPDVVGVELSNSLLDGVTATDLVLTITEMLRREKVVGKFVEFFGEGTASLSVTDRATIANMAPEYGATMGFFPVDDKTVDYMSKTGRDVTEIATFKAYFQAQNLYGVPRAGEIDYSTHLKLDLHSIVPSLAGPKRPQDRIALTDMQTTFNHLLSASTADNGFNKTAGAENERFAIEGSESTLGHGDVVLAAITSCTNTSNPNVMLAAGLLAKKAVEKGLKVAPHIKTSLAPGSRVVAEYLNKSGLQAYLDQLGFNVVAFGCTTCIGNAGDLAPEINEAILSNDVIAAAVLSGNRNFEARIHPNIKANFLASPPLVVAFAIAGHMNTDLSSEPLGTGNDGQPVYLRDIWPTSDEINDVLKFAFDPEVFKLLYTDFTKDLDLWKKVPAPTGQVYSWPKSTYIAQPPFFNHFKMSTDPIKGLTGMKALLVLGDSVTTDHISPAGSFKASTPAGQWLESQGVRPQDFNSYGSRRGNHDVMVRGTFANVRVKNLMLPANADGSRIEGGYTLCNGEYTTVYDAAMKYLANGTPSIVFAGDEYGTGSSRDWAAKGTQLLGVKAVIAKSFERIHRANLVGMGVLPLQFKNGESAESLDITGNETFDIIGVNDDITPQQDMTLMIHKKDGTSAHVQVQNRIDTPIEVDYYRHGGILPFVLRQLLDNSGKIAGGTAASAGVAAAGAALSHGQHDEHKVIQTAMTNDSNKTSTEYKTTTPHPESSSLSKWVGAGVAALLVALLFRGCGVWDKTIEAPKAVAPAASAALAKSAEQPVATKPIQLMGVNKNGKFELSGIVPSEDIKAAIDAELKKVFGEGNYINNLTVSADVKPSTWTSKITGMFDLFKLPGAEMSVDGDTMTLSGTAASLKDKLQNYFGDTMKVNALDIAEAAKTATGSAMDALNALKADASGQQVLDALSLQIINFASGSTAIPADNQAVLKKAAEFLKAKQDFKFEIGGHADNKGNAAGNLSLSDKRAAAVRNFLIANGVPAAMMTEKGYGDTMPVADNTTESGRLKNRRIAYKTM</sequence>
<dbReference type="KEGG" id="hyf:DTO96_101282"/>
<dbReference type="PRINTS" id="PR01021">
    <property type="entry name" value="OMPADOMAIN"/>
</dbReference>
<evidence type="ECO:0000313" key="19">
    <source>
        <dbReference type="Proteomes" id="UP000252182"/>
    </source>
</evidence>
<dbReference type="NCBIfam" id="NF006757">
    <property type="entry name" value="PRK09277.1"/>
    <property type="match status" value="1"/>
</dbReference>
<dbReference type="EMBL" id="CP031124">
    <property type="protein sequence ID" value="AXF85551.1"/>
    <property type="molecule type" value="Genomic_DNA"/>
</dbReference>
<dbReference type="FunFam" id="3.30.499.10:FF:000002">
    <property type="entry name" value="Aconitate hydratase"/>
    <property type="match status" value="1"/>
</dbReference>
<comment type="catalytic activity">
    <reaction evidence="13">
        <text>citrate = D-threo-isocitrate</text>
        <dbReference type="Rhea" id="RHEA:10336"/>
        <dbReference type="ChEBI" id="CHEBI:15562"/>
        <dbReference type="ChEBI" id="CHEBI:16947"/>
        <dbReference type="EC" id="4.2.1.3"/>
    </reaction>
</comment>
<dbReference type="Gene3D" id="3.40.1520.20">
    <property type="match status" value="1"/>
</dbReference>
<evidence type="ECO:0000256" key="13">
    <source>
        <dbReference type="ARBA" id="ARBA00023501"/>
    </source>
</evidence>
<dbReference type="NCBIfam" id="TIGR01341">
    <property type="entry name" value="aconitase_1"/>
    <property type="match status" value="1"/>
</dbReference>
<dbReference type="CDD" id="cd01580">
    <property type="entry name" value="AcnA_IRP_Swivel"/>
    <property type="match status" value="1"/>
</dbReference>
<dbReference type="SUPFAM" id="SSF52016">
    <property type="entry name" value="LeuD/IlvD-like"/>
    <property type="match status" value="1"/>
</dbReference>
<evidence type="ECO:0000313" key="18">
    <source>
        <dbReference type="EMBL" id="AXF85551.1"/>
    </source>
</evidence>
<evidence type="ECO:0000256" key="1">
    <source>
        <dbReference type="ARBA" id="ARBA00001966"/>
    </source>
</evidence>
<dbReference type="Gene3D" id="3.30.1330.60">
    <property type="entry name" value="OmpA-like domain"/>
    <property type="match status" value="1"/>
</dbReference>
<protein>
    <recommendedName>
        <fullName evidence="6">Aconitate hydratase A</fullName>
        <ecNumber evidence="5">4.2.1.3</ecNumber>
    </recommendedName>
    <alternativeName>
        <fullName evidence="15">Iron-responsive protein-like</fullName>
    </alternativeName>
    <alternativeName>
        <fullName evidence="14">RNA-binding protein</fullName>
    </alternativeName>
</protein>
<comment type="cofactor">
    <cofactor evidence="1">
        <name>[4Fe-4S] cluster</name>
        <dbReference type="ChEBI" id="CHEBI:49883"/>
    </cofactor>
</comment>
<evidence type="ECO:0000256" key="8">
    <source>
        <dbReference type="ARBA" id="ARBA00022723"/>
    </source>
</evidence>
<dbReference type="InterPro" id="IPR015931">
    <property type="entry name" value="Acnase/IPM_dHydase_lsu_aba_1/3"/>
</dbReference>
<gene>
    <name evidence="18" type="primary">acn</name>
    <name evidence="18" type="ORF">DTO96_101282</name>
</gene>
<evidence type="ECO:0000256" key="14">
    <source>
        <dbReference type="ARBA" id="ARBA00031081"/>
    </source>
</evidence>
<keyword evidence="19" id="KW-1185">Reference proteome</keyword>
<dbReference type="CDD" id="cd07185">
    <property type="entry name" value="OmpA_C-like"/>
    <property type="match status" value="1"/>
</dbReference>
<dbReference type="InterPro" id="IPR015928">
    <property type="entry name" value="Aconitase/3IPM_dehydase_swvl"/>
</dbReference>
<dbReference type="InterPro" id="IPR006664">
    <property type="entry name" value="OMP_bac"/>
</dbReference>
<dbReference type="SUPFAM" id="SSF53732">
    <property type="entry name" value="Aconitase iron-sulfur domain"/>
    <property type="match status" value="1"/>
</dbReference>
<dbReference type="GO" id="GO:0046872">
    <property type="term" value="F:metal ion binding"/>
    <property type="evidence" value="ECO:0007669"/>
    <property type="project" value="UniProtKB-KW"/>
</dbReference>
<evidence type="ECO:0000256" key="4">
    <source>
        <dbReference type="ARBA" id="ARBA00007185"/>
    </source>
</evidence>
<evidence type="ECO:0000256" key="15">
    <source>
        <dbReference type="ARBA" id="ARBA00031977"/>
    </source>
</evidence>
<keyword evidence="7" id="KW-0004">4Fe-4S</keyword>
<dbReference type="PRINTS" id="PR00415">
    <property type="entry name" value="ACONITASE"/>
</dbReference>
<dbReference type="InterPro" id="IPR036008">
    <property type="entry name" value="Aconitase_4Fe-4S_dom"/>
</dbReference>
<dbReference type="Gene3D" id="6.10.190.10">
    <property type="match status" value="1"/>
</dbReference>
<dbReference type="InterPro" id="IPR044137">
    <property type="entry name" value="AcnA_IRP_Swivel"/>
</dbReference>
<dbReference type="InterPro" id="IPR018136">
    <property type="entry name" value="Aconitase_4Fe-4S_BS"/>
</dbReference>
<dbReference type="CDD" id="cd01586">
    <property type="entry name" value="AcnA_IRP"/>
    <property type="match status" value="1"/>
</dbReference>
<keyword evidence="10" id="KW-0411">Iron-sulfur</keyword>
<comment type="subcellular location">
    <subcellularLocation>
        <location evidence="2">Membrane</location>
    </subcellularLocation>
</comment>
<evidence type="ECO:0000256" key="10">
    <source>
        <dbReference type="ARBA" id="ARBA00023014"/>
    </source>
</evidence>
<feature type="domain" description="OmpA-like" evidence="17">
    <location>
        <begin position="1144"/>
        <end position="1258"/>
    </location>
</feature>
<dbReference type="InterPro" id="IPR006665">
    <property type="entry name" value="OmpA-like"/>
</dbReference>
<dbReference type="PROSITE" id="PS51123">
    <property type="entry name" value="OMPA_2"/>
    <property type="match status" value="1"/>
</dbReference>
<comment type="similarity">
    <text evidence="4">Belongs to the aconitase/IPM isomerase family.</text>
</comment>
<comment type="pathway">
    <text evidence="3">Carbohydrate metabolism; tricarboxylic acid cycle; isocitrate from oxaloacetate: step 2/2.</text>
</comment>
<evidence type="ECO:0000256" key="12">
    <source>
        <dbReference type="ARBA" id="ARBA00023239"/>
    </source>
</evidence>
<name>A0A345DB13_9BURK</name>
<evidence type="ECO:0000256" key="11">
    <source>
        <dbReference type="ARBA" id="ARBA00023136"/>
    </source>
</evidence>
<evidence type="ECO:0000256" key="3">
    <source>
        <dbReference type="ARBA" id="ARBA00004717"/>
    </source>
</evidence>
<evidence type="ECO:0000256" key="9">
    <source>
        <dbReference type="ARBA" id="ARBA00023004"/>
    </source>
</evidence>
<dbReference type="PROSITE" id="PS01244">
    <property type="entry name" value="ACONITASE_2"/>
    <property type="match status" value="1"/>
</dbReference>
<dbReference type="FunFam" id="3.30.499.10:FF:000005">
    <property type="entry name" value="cytoplasmic aconitate hydratase"/>
    <property type="match status" value="1"/>
</dbReference>
<dbReference type="FunFam" id="3.20.19.10:FF:000001">
    <property type="entry name" value="Aconitate hydratase"/>
    <property type="match status" value="1"/>
</dbReference>
<evidence type="ECO:0000259" key="17">
    <source>
        <dbReference type="PROSITE" id="PS51123"/>
    </source>
</evidence>
<dbReference type="AlphaFoldDB" id="A0A345DB13"/>
<dbReference type="GO" id="GO:0051539">
    <property type="term" value="F:4 iron, 4 sulfur cluster binding"/>
    <property type="evidence" value="ECO:0007669"/>
    <property type="project" value="UniProtKB-KW"/>
</dbReference>
<dbReference type="PROSITE" id="PS00450">
    <property type="entry name" value="ACONITASE_1"/>
    <property type="match status" value="1"/>
</dbReference>
<evidence type="ECO:0000256" key="16">
    <source>
        <dbReference type="PROSITE-ProRule" id="PRU00473"/>
    </source>
</evidence>
<evidence type="ECO:0000256" key="2">
    <source>
        <dbReference type="ARBA" id="ARBA00004370"/>
    </source>
</evidence>
<dbReference type="SUPFAM" id="SSF103088">
    <property type="entry name" value="OmpA-like"/>
    <property type="match status" value="1"/>
</dbReference>
<dbReference type="GO" id="GO:0003994">
    <property type="term" value="F:aconitate hydratase activity"/>
    <property type="evidence" value="ECO:0007669"/>
    <property type="project" value="UniProtKB-EC"/>
</dbReference>
<dbReference type="GO" id="GO:0019752">
    <property type="term" value="P:carboxylic acid metabolic process"/>
    <property type="evidence" value="ECO:0007669"/>
    <property type="project" value="UniProtKB-ARBA"/>
</dbReference>
<dbReference type="UniPathway" id="UPA00223">
    <property type="reaction ID" value="UER00718"/>
</dbReference>
<keyword evidence="9" id="KW-0408">Iron</keyword>
<accession>A0A345DB13</accession>
<evidence type="ECO:0000256" key="6">
    <source>
        <dbReference type="ARBA" id="ARBA00019378"/>
    </source>
</evidence>
<dbReference type="GO" id="GO:0016020">
    <property type="term" value="C:membrane"/>
    <property type="evidence" value="ECO:0007669"/>
    <property type="project" value="UniProtKB-SubCell"/>
</dbReference>
<dbReference type="InterPro" id="IPR006249">
    <property type="entry name" value="Aconitase/IRP2"/>
</dbReference>
<proteinExistence type="inferred from homology"/>
<dbReference type="InterPro" id="IPR036737">
    <property type="entry name" value="OmpA-like_sf"/>
</dbReference>
<keyword evidence="8" id="KW-0479">Metal-binding</keyword>
<dbReference type="Pfam" id="PF00691">
    <property type="entry name" value="OmpA"/>
    <property type="match status" value="1"/>
</dbReference>
<dbReference type="Proteomes" id="UP000252182">
    <property type="component" value="Chromosome"/>
</dbReference>
<dbReference type="PANTHER" id="PTHR11670">
    <property type="entry name" value="ACONITASE/IRON-RESPONSIVE ELEMENT FAMILY MEMBER"/>
    <property type="match status" value="1"/>
</dbReference>
<dbReference type="InterPro" id="IPR000573">
    <property type="entry name" value="AconitaseA/IPMdHydase_ssu_swvl"/>
</dbReference>
<dbReference type="RefSeq" id="WP_114562738.1">
    <property type="nucleotide sequence ID" value="NZ_CP031124.1"/>
</dbReference>
<evidence type="ECO:0000256" key="7">
    <source>
        <dbReference type="ARBA" id="ARBA00022485"/>
    </source>
</evidence>
<organism evidence="18 19">
    <name type="scientific">Ephemeroptericola cinctiostellae</name>
    <dbReference type="NCBI Taxonomy" id="2268024"/>
    <lineage>
        <taxon>Bacteria</taxon>
        <taxon>Pseudomonadati</taxon>
        <taxon>Pseudomonadota</taxon>
        <taxon>Betaproteobacteria</taxon>
        <taxon>Burkholderiales</taxon>
        <taxon>Burkholderiaceae</taxon>
        <taxon>Ephemeroptericola</taxon>
    </lineage>
</organism>
<evidence type="ECO:0000256" key="5">
    <source>
        <dbReference type="ARBA" id="ARBA00012926"/>
    </source>
</evidence>